<dbReference type="GO" id="GO:0000949">
    <property type="term" value="P:aromatic amino acid family catabolic process to alcohol via Ehrlich pathway"/>
    <property type="evidence" value="ECO:0007669"/>
    <property type="project" value="TreeGrafter"/>
</dbReference>
<comment type="caution">
    <text evidence="18">The sequence shown here is derived from an EMBL/GenBank/DDBJ whole genome shotgun (WGS) entry which is preliminary data.</text>
</comment>
<feature type="binding site" evidence="11">
    <location>
        <position position="480"/>
    </location>
    <ligand>
        <name>Mg(2+)</name>
        <dbReference type="ChEBI" id="CHEBI:18420"/>
    </ligand>
</feature>
<dbReference type="SUPFAM" id="SSF52518">
    <property type="entry name" value="Thiamin diphosphate-binding fold (THDP-binding)"/>
    <property type="match status" value="2"/>
</dbReference>
<evidence type="ECO:0000256" key="11">
    <source>
        <dbReference type="PIRSR" id="PIRSR036565-2"/>
    </source>
</evidence>
<feature type="domain" description="Thiamine pyrophosphate enzyme TPP-binding" evidence="16">
    <location>
        <begin position="399"/>
        <end position="487"/>
    </location>
</feature>
<dbReference type="InterPro" id="IPR011766">
    <property type="entry name" value="TPP_enzyme_TPP-bd"/>
</dbReference>
<feature type="region of interest" description="Disordered" evidence="13">
    <location>
        <begin position="557"/>
        <end position="598"/>
    </location>
</feature>
<evidence type="ECO:0000256" key="4">
    <source>
        <dbReference type="ARBA" id="ARBA00013202"/>
    </source>
</evidence>
<evidence type="ECO:0000256" key="13">
    <source>
        <dbReference type="SAM" id="MobiDB-lite"/>
    </source>
</evidence>
<dbReference type="OrthoDB" id="3970464at2759"/>
<dbReference type="PANTHER" id="PTHR43452:SF11">
    <property type="entry name" value="PYRUVATE DECARBOXYLASE"/>
    <property type="match status" value="1"/>
</dbReference>
<dbReference type="FunFam" id="3.40.50.970:FF:000024">
    <property type="entry name" value="Pyruvate decarboxylase isozyme"/>
    <property type="match status" value="1"/>
</dbReference>
<dbReference type="Pfam" id="PF00205">
    <property type="entry name" value="TPP_enzyme_M"/>
    <property type="match status" value="1"/>
</dbReference>
<evidence type="ECO:0000259" key="15">
    <source>
        <dbReference type="Pfam" id="PF00205"/>
    </source>
</evidence>
<evidence type="ECO:0000256" key="3">
    <source>
        <dbReference type="ARBA" id="ARBA00007812"/>
    </source>
</evidence>
<reference evidence="18 19" key="1">
    <citation type="submission" date="2018-06" db="EMBL/GenBank/DDBJ databases">
        <title>Fusarium incarnatum-equiseti species complex species 28.</title>
        <authorList>
            <person name="Gardiner D.M."/>
        </authorList>
    </citation>
    <scope>NUCLEOTIDE SEQUENCE [LARGE SCALE GENOMIC DNA]</scope>
    <source>
        <strain evidence="18 19">FIESC_28</strain>
    </source>
</reference>
<protein>
    <recommendedName>
        <fullName evidence="5">Pyruvate decarboxylase</fullName>
        <ecNumber evidence="4">4.1.1.1</ecNumber>
    </recommendedName>
</protein>
<dbReference type="GO" id="GO:0005634">
    <property type="term" value="C:nucleus"/>
    <property type="evidence" value="ECO:0007669"/>
    <property type="project" value="TreeGrafter"/>
</dbReference>
<name>A0A366S301_9HYPO</name>
<comment type="catalytic activity">
    <reaction evidence="1">
        <text>a 2-oxocarboxylate + H(+) = an aldehyde + CO2</text>
        <dbReference type="Rhea" id="RHEA:11628"/>
        <dbReference type="ChEBI" id="CHEBI:15378"/>
        <dbReference type="ChEBI" id="CHEBI:16526"/>
        <dbReference type="ChEBI" id="CHEBI:17478"/>
        <dbReference type="ChEBI" id="CHEBI:35179"/>
        <dbReference type="EC" id="4.1.1.1"/>
    </reaction>
</comment>
<dbReference type="GO" id="GO:0030976">
    <property type="term" value="F:thiamine pyrophosphate binding"/>
    <property type="evidence" value="ECO:0007669"/>
    <property type="project" value="InterPro"/>
</dbReference>
<evidence type="ECO:0000259" key="16">
    <source>
        <dbReference type="Pfam" id="PF02775"/>
    </source>
</evidence>
<keyword evidence="19" id="KW-1185">Reference proteome</keyword>
<feature type="region of interest" description="Disordered" evidence="13">
    <location>
        <begin position="345"/>
        <end position="368"/>
    </location>
</feature>
<dbReference type="GO" id="GO:0005829">
    <property type="term" value="C:cytosol"/>
    <property type="evidence" value="ECO:0007669"/>
    <property type="project" value="TreeGrafter"/>
</dbReference>
<dbReference type="EMBL" id="QKXC01000075">
    <property type="protein sequence ID" value="RBR23412.1"/>
    <property type="molecule type" value="Genomic_DNA"/>
</dbReference>
<dbReference type="InterPro" id="IPR012000">
    <property type="entry name" value="Thiamin_PyroP_enz_cen_dom"/>
</dbReference>
<dbReference type="InterPro" id="IPR012001">
    <property type="entry name" value="Thiamin_PyroP_enz_TPP-bd_dom"/>
</dbReference>
<proteinExistence type="inferred from homology"/>
<keyword evidence="7" id="KW-0210">Decarboxylase</keyword>
<dbReference type="SUPFAM" id="SSF52467">
    <property type="entry name" value="DHS-like NAD/FAD-binding domain"/>
    <property type="match status" value="1"/>
</dbReference>
<evidence type="ECO:0000313" key="18">
    <source>
        <dbReference type="EMBL" id="RBR23412.1"/>
    </source>
</evidence>
<feature type="transmembrane region" description="Helical" evidence="14">
    <location>
        <begin position="409"/>
        <end position="431"/>
    </location>
</feature>
<feature type="domain" description="Thiamine pyrophosphate enzyme N-terminal TPP-binding" evidence="17">
    <location>
        <begin position="11"/>
        <end position="118"/>
    </location>
</feature>
<comment type="cofactor">
    <cofactor evidence="11">
        <name>Mg(2+)</name>
        <dbReference type="ChEBI" id="CHEBI:18420"/>
    </cofactor>
    <text evidence="11">Binds 1 Mg(2+) per subunit.</text>
</comment>
<evidence type="ECO:0000259" key="17">
    <source>
        <dbReference type="Pfam" id="PF02776"/>
    </source>
</evidence>
<evidence type="ECO:0000256" key="2">
    <source>
        <dbReference type="ARBA" id="ARBA00001964"/>
    </source>
</evidence>
<dbReference type="GO" id="GO:0004737">
    <property type="term" value="F:pyruvate decarboxylase activity"/>
    <property type="evidence" value="ECO:0007669"/>
    <property type="project" value="UniProtKB-EC"/>
</dbReference>
<dbReference type="InterPro" id="IPR047213">
    <property type="entry name" value="TPP_PYR_PDC_IPDC-like"/>
</dbReference>
<dbReference type="CDD" id="cd02005">
    <property type="entry name" value="TPP_PDC_IPDC"/>
    <property type="match status" value="1"/>
</dbReference>
<dbReference type="EC" id="4.1.1.1" evidence="4"/>
<evidence type="ECO:0000256" key="9">
    <source>
        <dbReference type="ARBA" id="ARBA00023052"/>
    </source>
</evidence>
<comment type="similarity">
    <text evidence="3 12">Belongs to the TPP enzyme family.</text>
</comment>
<dbReference type="FunFam" id="3.40.50.970:FF:000019">
    <property type="entry name" value="Pyruvate decarboxylase isozyme"/>
    <property type="match status" value="1"/>
</dbReference>
<keyword evidence="14" id="KW-0812">Transmembrane</keyword>
<dbReference type="RefSeq" id="XP_031018003.1">
    <property type="nucleotide sequence ID" value="XM_031157940.1"/>
</dbReference>
<dbReference type="Gene3D" id="3.40.50.970">
    <property type="match status" value="2"/>
</dbReference>
<evidence type="ECO:0000256" key="12">
    <source>
        <dbReference type="RuleBase" id="RU362132"/>
    </source>
</evidence>
<evidence type="ECO:0000256" key="8">
    <source>
        <dbReference type="ARBA" id="ARBA00022842"/>
    </source>
</evidence>
<dbReference type="InterPro" id="IPR029035">
    <property type="entry name" value="DHS-like_NAD/FAD-binding_dom"/>
</dbReference>
<evidence type="ECO:0000256" key="1">
    <source>
        <dbReference type="ARBA" id="ARBA00001041"/>
    </source>
</evidence>
<dbReference type="PIRSF" id="PIRSF036565">
    <property type="entry name" value="Pyruvt_ip_decrb"/>
    <property type="match status" value="1"/>
</dbReference>
<sequence>MAQNKQDTIPLGAYLFTRLKQLGIGSVFGVPGDYNLKLLDYVKPAGLHWVGNCNELNAAYAADGYSRMHTLGVVVTTFGVGELSAINAIAGAYAERAPVLHIVGAPPRSTQAARLNVHHTFLDGEYKRFAAMHTHVTAAQVCLADGLGAAERIDWIIEQAMIHQRPVYLQIPDDMVQLSVPTANFDVKSVLSPSLGALEVDTDSVDKILDRIHSAQKPLILVDGESRNMGVIDEVNEIINITGWPTWTTAFGKGLISEELPNVHGVYLANCGDKSAADYFKSSDLILFFGPHLSNINTGIFTAIPNEDVTISFAPEQIKIAKAVIRDQAPRPFIQKLLSKLDPSRLTKVDGPAKTTKSHPEPEPSGPLTQELFYPYVNPMFRQGDTILTETGTAAEGGKVFKLPEGCRFFTAVTWLSIGYMLPATLGAALARRDKNSHNKDTERTILFIGDGSLQMTAQEISVMVKEKLNIVIFVINNNGYTIERAIHGRKADYNDIAPWNFKHALGLFGYSDEELKTRYFEAKSWGELRTALDSEAMKGNDGVKMVEVFMDQEDYHSTKTPPDVKFPPKRQCVENGQDPANADGLRAPRIAQSSLAG</sequence>
<dbReference type="Pfam" id="PF02775">
    <property type="entry name" value="TPP_enzyme_C"/>
    <property type="match status" value="1"/>
</dbReference>
<dbReference type="InterPro" id="IPR047214">
    <property type="entry name" value="TPP_PDC_IPDC"/>
</dbReference>
<comment type="cofactor">
    <cofactor evidence="2">
        <name>thiamine diphosphate</name>
        <dbReference type="ChEBI" id="CHEBI:58937"/>
    </cofactor>
</comment>
<dbReference type="GO" id="GO:0000287">
    <property type="term" value="F:magnesium ion binding"/>
    <property type="evidence" value="ECO:0007669"/>
    <property type="project" value="InterPro"/>
</dbReference>
<dbReference type="Gene3D" id="3.40.50.1220">
    <property type="entry name" value="TPP-binding domain"/>
    <property type="match status" value="1"/>
</dbReference>
<evidence type="ECO:0000256" key="5">
    <source>
        <dbReference type="ARBA" id="ARBA00014422"/>
    </source>
</evidence>
<dbReference type="GeneID" id="41993236"/>
<dbReference type="Proteomes" id="UP000253153">
    <property type="component" value="Unassembled WGS sequence"/>
</dbReference>
<dbReference type="PANTHER" id="PTHR43452">
    <property type="entry name" value="PYRUVATE DECARBOXYLASE"/>
    <property type="match status" value="1"/>
</dbReference>
<evidence type="ECO:0000256" key="10">
    <source>
        <dbReference type="ARBA" id="ARBA00023239"/>
    </source>
</evidence>
<evidence type="ECO:0000313" key="19">
    <source>
        <dbReference type="Proteomes" id="UP000253153"/>
    </source>
</evidence>
<organism evidence="18 19">
    <name type="scientific">Fusarium coffeatum</name>
    <dbReference type="NCBI Taxonomy" id="231269"/>
    <lineage>
        <taxon>Eukaryota</taxon>
        <taxon>Fungi</taxon>
        <taxon>Dikarya</taxon>
        <taxon>Ascomycota</taxon>
        <taxon>Pezizomycotina</taxon>
        <taxon>Sordariomycetes</taxon>
        <taxon>Hypocreomycetidae</taxon>
        <taxon>Hypocreales</taxon>
        <taxon>Nectriaceae</taxon>
        <taxon>Fusarium</taxon>
        <taxon>Fusarium incarnatum-equiseti species complex</taxon>
    </lineage>
</organism>
<evidence type="ECO:0000256" key="7">
    <source>
        <dbReference type="ARBA" id="ARBA00022793"/>
    </source>
</evidence>
<dbReference type="CDD" id="cd07038">
    <property type="entry name" value="TPP_PYR_PDC_IPDC_like"/>
    <property type="match status" value="1"/>
</dbReference>
<keyword evidence="9 12" id="KW-0786">Thiamine pyrophosphate</keyword>
<keyword evidence="8 11" id="KW-0460">Magnesium</keyword>
<feature type="binding site" evidence="11">
    <location>
        <position position="478"/>
    </location>
    <ligand>
        <name>Mg(2+)</name>
        <dbReference type="ChEBI" id="CHEBI:18420"/>
    </ligand>
</feature>
<keyword evidence="6 11" id="KW-0479">Metal-binding</keyword>
<dbReference type="InterPro" id="IPR012110">
    <property type="entry name" value="PDC/IPDC-like"/>
</dbReference>
<dbReference type="InterPro" id="IPR029061">
    <property type="entry name" value="THDP-binding"/>
</dbReference>
<feature type="domain" description="Thiamine pyrophosphate enzyme central" evidence="15">
    <location>
        <begin position="205"/>
        <end position="327"/>
    </location>
</feature>
<evidence type="ECO:0000256" key="14">
    <source>
        <dbReference type="SAM" id="Phobius"/>
    </source>
</evidence>
<dbReference type="Pfam" id="PF02776">
    <property type="entry name" value="TPP_enzyme_N"/>
    <property type="match status" value="1"/>
</dbReference>
<dbReference type="AlphaFoldDB" id="A0A366S301"/>
<keyword evidence="10" id="KW-0456">Lyase</keyword>
<accession>A0A366S301</accession>
<feature type="binding site" evidence="11">
    <location>
        <position position="451"/>
    </location>
    <ligand>
        <name>Mg(2+)</name>
        <dbReference type="ChEBI" id="CHEBI:18420"/>
    </ligand>
</feature>
<evidence type="ECO:0000256" key="6">
    <source>
        <dbReference type="ARBA" id="ARBA00022723"/>
    </source>
</evidence>
<gene>
    <name evidence="18" type="ORF">FIESC28_03791</name>
</gene>
<keyword evidence="14" id="KW-0472">Membrane</keyword>
<keyword evidence="14" id="KW-1133">Transmembrane helix</keyword>